<gene>
    <name evidence="1" type="ORF">E2C01_053740</name>
</gene>
<proteinExistence type="predicted"/>
<sequence>MEEVTALLNKSAVEEAPPAPGFYTRLFVVPKLMGRFCPIIDLSFLNQHIINMELKMETVRTVLAPVR</sequence>
<dbReference type="EMBL" id="VSRR010016809">
    <property type="protein sequence ID" value="MPC59713.1"/>
    <property type="molecule type" value="Genomic_DNA"/>
</dbReference>
<dbReference type="Proteomes" id="UP000324222">
    <property type="component" value="Unassembled WGS sequence"/>
</dbReference>
<reference evidence="1 2" key="1">
    <citation type="submission" date="2019-05" db="EMBL/GenBank/DDBJ databases">
        <title>Another draft genome of Portunus trituberculatus and its Hox gene families provides insights of decapod evolution.</title>
        <authorList>
            <person name="Jeong J.-H."/>
            <person name="Song I."/>
            <person name="Kim S."/>
            <person name="Choi T."/>
            <person name="Kim D."/>
            <person name="Ryu S."/>
            <person name="Kim W."/>
        </authorList>
    </citation>
    <scope>NUCLEOTIDE SEQUENCE [LARGE SCALE GENOMIC DNA]</scope>
    <source>
        <tissue evidence="1">Muscle</tissue>
    </source>
</reference>
<evidence type="ECO:0000313" key="2">
    <source>
        <dbReference type="Proteomes" id="UP000324222"/>
    </source>
</evidence>
<comment type="caution">
    <text evidence="1">The sequence shown here is derived from an EMBL/GenBank/DDBJ whole genome shotgun (WGS) entry which is preliminary data.</text>
</comment>
<organism evidence="1 2">
    <name type="scientific">Portunus trituberculatus</name>
    <name type="common">Swimming crab</name>
    <name type="synonym">Neptunus trituberculatus</name>
    <dbReference type="NCBI Taxonomy" id="210409"/>
    <lineage>
        <taxon>Eukaryota</taxon>
        <taxon>Metazoa</taxon>
        <taxon>Ecdysozoa</taxon>
        <taxon>Arthropoda</taxon>
        <taxon>Crustacea</taxon>
        <taxon>Multicrustacea</taxon>
        <taxon>Malacostraca</taxon>
        <taxon>Eumalacostraca</taxon>
        <taxon>Eucarida</taxon>
        <taxon>Decapoda</taxon>
        <taxon>Pleocyemata</taxon>
        <taxon>Brachyura</taxon>
        <taxon>Eubrachyura</taxon>
        <taxon>Portunoidea</taxon>
        <taxon>Portunidae</taxon>
        <taxon>Portuninae</taxon>
        <taxon>Portunus</taxon>
    </lineage>
</organism>
<accession>A0A5B7GQ58</accession>
<keyword evidence="2" id="KW-1185">Reference proteome</keyword>
<dbReference type="AlphaFoldDB" id="A0A5B7GQ58"/>
<evidence type="ECO:0000313" key="1">
    <source>
        <dbReference type="EMBL" id="MPC59713.1"/>
    </source>
</evidence>
<protein>
    <submittedName>
        <fullName evidence="1">Uncharacterized protein</fullName>
    </submittedName>
</protein>
<name>A0A5B7GQ58_PORTR</name>